<evidence type="ECO:0000313" key="2">
    <source>
        <dbReference type="Proteomes" id="UP000054783"/>
    </source>
</evidence>
<protein>
    <submittedName>
        <fullName evidence="1">Uncharacterized protein</fullName>
    </submittedName>
</protein>
<sequence length="164" mass="18419">MNLLRQSIRTLNYNRKVGYNDVSATAMEILSLVGSSEVAVARCAFVTLLSLALHCKRTRVEQEGIVCERKGCCHQCIERCDSLDVHENGVTSANRFHLCEKTDMDEALLQWFRGQPITRPSNTKSIDACVASVDEVHRRMDPIDFPEAERPLDVFHVHASSSPC</sequence>
<evidence type="ECO:0000313" key="1">
    <source>
        <dbReference type="EMBL" id="KRY10275.1"/>
    </source>
</evidence>
<proteinExistence type="predicted"/>
<dbReference type="EMBL" id="JYDQ01000237">
    <property type="protein sequence ID" value="KRY10275.1"/>
    <property type="molecule type" value="Genomic_DNA"/>
</dbReference>
<reference evidence="1 2" key="1">
    <citation type="submission" date="2015-01" db="EMBL/GenBank/DDBJ databases">
        <title>Evolution of Trichinella species and genotypes.</title>
        <authorList>
            <person name="Korhonen P.K."/>
            <person name="Edoardo P."/>
            <person name="Giuseppe L.R."/>
            <person name="Gasser R.B."/>
        </authorList>
    </citation>
    <scope>NUCLEOTIDE SEQUENCE [LARGE SCALE GENOMIC DNA]</scope>
    <source>
        <strain evidence="1">ISS2496</strain>
    </source>
</reference>
<dbReference type="AlphaFoldDB" id="A0A0V0ZDC9"/>
<accession>A0A0V0ZDC9</accession>
<gene>
    <name evidence="1" type="ORF">T12_4650</name>
</gene>
<organism evidence="1 2">
    <name type="scientific">Trichinella patagoniensis</name>
    <dbReference type="NCBI Taxonomy" id="990121"/>
    <lineage>
        <taxon>Eukaryota</taxon>
        <taxon>Metazoa</taxon>
        <taxon>Ecdysozoa</taxon>
        <taxon>Nematoda</taxon>
        <taxon>Enoplea</taxon>
        <taxon>Dorylaimia</taxon>
        <taxon>Trichinellida</taxon>
        <taxon>Trichinellidae</taxon>
        <taxon>Trichinella</taxon>
    </lineage>
</organism>
<keyword evidence="2" id="KW-1185">Reference proteome</keyword>
<name>A0A0V0ZDC9_9BILA</name>
<dbReference type="Proteomes" id="UP000054783">
    <property type="component" value="Unassembled WGS sequence"/>
</dbReference>
<comment type="caution">
    <text evidence="1">The sequence shown here is derived from an EMBL/GenBank/DDBJ whole genome shotgun (WGS) entry which is preliminary data.</text>
</comment>